<comment type="function">
    <text evidence="5">One of the primary rRNA binding proteins, it binds directly to 16S rRNA central domain where it helps coordinate assembly of the platform of the 30S subunit.</text>
</comment>
<evidence type="ECO:0000313" key="6">
    <source>
        <dbReference type="EMBL" id="QHB79152.1"/>
    </source>
</evidence>
<dbReference type="FunFam" id="3.30.1490.10:FF:000001">
    <property type="entry name" value="30S ribosomal protein S8"/>
    <property type="match status" value="1"/>
</dbReference>
<dbReference type="SUPFAM" id="SSF56047">
    <property type="entry name" value="Ribosomal protein S8"/>
    <property type="match status" value="1"/>
</dbReference>
<gene>
    <name evidence="5 6" type="primary">rps8</name>
</gene>
<dbReference type="GO" id="GO:0003735">
    <property type="term" value="F:structural constituent of ribosome"/>
    <property type="evidence" value="ECO:0007669"/>
    <property type="project" value="InterPro"/>
</dbReference>
<comment type="subunit">
    <text evidence="5">Part of the 30S ribosomal subunit.</text>
</comment>
<accession>A0A6B9MDZ2</accession>
<organism evidence="6">
    <name type="scientific">Diplazium subserratum</name>
    <dbReference type="NCBI Taxonomy" id="86697"/>
    <lineage>
        <taxon>Eukaryota</taxon>
        <taxon>Viridiplantae</taxon>
        <taxon>Streptophyta</taxon>
        <taxon>Embryophyta</taxon>
        <taxon>Tracheophyta</taxon>
        <taxon>Polypodiopsida</taxon>
        <taxon>Polypodiidae</taxon>
        <taxon>Polypodiales</taxon>
        <taxon>Aspleniineae</taxon>
        <taxon>Athyriaceae</taxon>
        <taxon>Diplazium</taxon>
    </lineage>
</organism>
<keyword evidence="3 5" id="KW-0687">Ribonucleoprotein</keyword>
<protein>
    <recommendedName>
        <fullName evidence="4 5">Small ribosomal subunit protein uS8c</fullName>
    </recommendedName>
</protein>
<geneLocation type="chloroplast" evidence="6"/>
<evidence type="ECO:0000256" key="5">
    <source>
        <dbReference type="HAMAP-Rule" id="MF_01302"/>
    </source>
</evidence>
<keyword evidence="6" id="KW-0934">Plastid</keyword>
<evidence type="ECO:0000256" key="1">
    <source>
        <dbReference type="ARBA" id="ARBA00006471"/>
    </source>
</evidence>
<keyword evidence="5" id="KW-0694">RNA-binding</keyword>
<reference evidence="6" key="1">
    <citation type="journal article" date="2019" name="Mol. Phylogenet. Evol.">
        <title>Phylogeny of Diplazium (Athyriaceae) revisited: Resolving the backbone relationships based on plastid genomes and phylogenetic tree space analysis.</title>
        <authorList>
            <person name="Wei R."/>
            <person name="Zhang X.C."/>
        </authorList>
    </citation>
    <scope>NUCLEOTIDE SEQUENCE</scope>
</reference>
<dbReference type="InterPro" id="IPR035987">
    <property type="entry name" value="Ribosomal_uS8_sf"/>
</dbReference>
<sequence length="141" mass="15694">MTTTTDWYFTNNDAISTALTAIRNANTRRKATIRIPATKMTARIAQISAEEGFIESAVKHRGSGKEFPDVSLKYLGKKKNPYIAVVKRISKPGLRVYSDHREIPKILGGMGIAISPTSHGLITDREARHRKIGGEISCRIW</sequence>
<dbReference type="HAMAP" id="MF_01302_B">
    <property type="entry name" value="Ribosomal_uS8_B"/>
    <property type="match status" value="1"/>
</dbReference>
<evidence type="ECO:0000256" key="4">
    <source>
        <dbReference type="ARBA" id="ARBA00035153"/>
    </source>
</evidence>
<dbReference type="Pfam" id="PF00410">
    <property type="entry name" value="Ribosomal_S8"/>
    <property type="match status" value="1"/>
</dbReference>
<dbReference type="InterPro" id="IPR000630">
    <property type="entry name" value="Ribosomal_uS8"/>
</dbReference>
<keyword evidence="6" id="KW-0150">Chloroplast</keyword>
<evidence type="ECO:0000256" key="3">
    <source>
        <dbReference type="ARBA" id="ARBA00023274"/>
    </source>
</evidence>
<comment type="similarity">
    <text evidence="1 5">Belongs to the universal ribosomal protein uS8 family.</text>
</comment>
<dbReference type="GO" id="GO:0005840">
    <property type="term" value="C:ribosome"/>
    <property type="evidence" value="ECO:0007669"/>
    <property type="project" value="UniProtKB-KW"/>
</dbReference>
<dbReference type="Gene3D" id="3.30.1490.10">
    <property type="match status" value="1"/>
</dbReference>
<dbReference type="PANTHER" id="PTHR11758">
    <property type="entry name" value="40S RIBOSOMAL PROTEIN S15A"/>
    <property type="match status" value="1"/>
</dbReference>
<dbReference type="GO" id="GO:1990904">
    <property type="term" value="C:ribonucleoprotein complex"/>
    <property type="evidence" value="ECO:0007669"/>
    <property type="project" value="UniProtKB-KW"/>
</dbReference>
<keyword evidence="2 5" id="KW-0689">Ribosomal protein</keyword>
<dbReference type="GO" id="GO:0019843">
    <property type="term" value="F:rRNA binding"/>
    <property type="evidence" value="ECO:0007669"/>
    <property type="project" value="UniProtKB-UniRule"/>
</dbReference>
<evidence type="ECO:0000256" key="2">
    <source>
        <dbReference type="ARBA" id="ARBA00022980"/>
    </source>
</evidence>
<dbReference type="GO" id="GO:0009507">
    <property type="term" value="C:chloroplast"/>
    <property type="evidence" value="ECO:0007669"/>
    <property type="project" value="UniProtKB-SubCell"/>
</dbReference>
<proteinExistence type="inferred from homology"/>
<dbReference type="GO" id="GO:0006412">
    <property type="term" value="P:translation"/>
    <property type="evidence" value="ECO:0007669"/>
    <property type="project" value="UniProtKB-UniRule"/>
</dbReference>
<name>A0A6B9MDZ2_9MONI</name>
<keyword evidence="5" id="KW-0699">rRNA-binding</keyword>
<dbReference type="EMBL" id="MN615827">
    <property type="protein sequence ID" value="QHB79152.1"/>
    <property type="molecule type" value="Genomic_DNA"/>
</dbReference>
<comment type="subcellular location">
    <subcellularLocation>
        <location evidence="5">Plastid</location>
        <location evidence="5">Chloroplast</location>
    </subcellularLocation>
</comment>
<dbReference type="Gene3D" id="3.30.1370.30">
    <property type="match status" value="1"/>
</dbReference>
<dbReference type="AlphaFoldDB" id="A0A6B9MDZ2"/>
<dbReference type="NCBIfam" id="NF001109">
    <property type="entry name" value="PRK00136.1"/>
    <property type="match status" value="1"/>
</dbReference>